<evidence type="ECO:0000256" key="1">
    <source>
        <dbReference type="SAM" id="Phobius"/>
    </source>
</evidence>
<evidence type="ECO:0000313" key="2">
    <source>
        <dbReference type="EMBL" id="SDF18836.1"/>
    </source>
</evidence>
<evidence type="ECO:0000313" key="3">
    <source>
        <dbReference type="Proteomes" id="UP000199045"/>
    </source>
</evidence>
<organism evidence="2 3">
    <name type="scientific">Chitinophaga filiformis</name>
    <name type="common">Myxococcus filiformis</name>
    <name type="synonym">Flexibacter filiformis</name>
    <dbReference type="NCBI Taxonomy" id="104663"/>
    <lineage>
        <taxon>Bacteria</taxon>
        <taxon>Pseudomonadati</taxon>
        <taxon>Bacteroidota</taxon>
        <taxon>Chitinophagia</taxon>
        <taxon>Chitinophagales</taxon>
        <taxon>Chitinophagaceae</taxon>
        <taxon>Chitinophaga</taxon>
    </lineage>
</organism>
<dbReference type="AlphaFoldDB" id="A0A1G7J1T5"/>
<sequence length="134" mass="16096">MFATSFRYYYDQIDIHLHDTYYVIPVPLIFWAFTLFLLLFWVSYHLTFRLLFNNGLIWLHIISTFFFWPLTVYIYGFPLIEDATILQYNFATWEVIQRRLLTQEIIMLAFTGLQVLYLFNLIGGVIKVVTKSSK</sequence>
<proteinExistence type="predicted"/>
<keyword evidence="1" id="KW-0472">Membrane</keyword>
<protein>
    <submittedName>
        <fullName evidence="2">Uncharacterized protein</fullName>
    </submittedName>
</protein>
<dbReference type="EMBL" id="FNBN01000001">
    <property type="protein sequence ID" value="SDF18836.1"/>
    <property type="molecule type" value="Genomic_DNA"/>
</dbReference>
<dbReference type="STRING" id="104663.SAMN04488121_1011069"/>
<accession>A0A1G7J1T5</accession>
<keyword evidence="1" id="KW-0812">Transmembrane</keyword>
<feature type="transmembrane region" description="Helical" evidence="1">
    <location>
        <begin position="105"/>
        <end position="129"/>
    </location>
</feature>
<keyword evidence="1" id="KW-1133">Transmembrane helix</keyword>
<gene>
    <name evidence="2" type="ORF">SAMN04488121_1011069</name>
</gene>
<dbReference type="Proteomes" id="UP000199045">
    <property type="component" value="Unassembled WGS sequence"/>
</dbReference>
<feature type="transmembrane region" description="Helical" evidence="1">
    <location>
        <begin position="56"/>
        <end position="76"/>
    </location>
</feature>
<name>A0A1G7J1T5_CHIFI</name>
<feature type="transmembrane region" description="Helical" evidence="1">
    <location>
        <begin position="20"/>
        <end position="44"/>
    </location>
</feature>
<reference evidence="2 3" key="1">
    <citation type="submission" date="2016-10" db="EMBL/GenBank/DDBJ databases">
        <authorList>
            <person name="de Groot N.N."/>
        </authorList>
    </citation>
    <scope>NUCLEOTIDE SEQUENCE [LARGE SCALE GENOMIC DNA]</scope>
    <source>
        <strain evidence="2 3">DSM 527</strain>
    </source>
</reference>